<organism evidence="3 4">
    <name type="scientific">Pseudonocardia humida</name>
    <dbReference type="NCBI Taxonomy" id="2800819"/>
    <lineage>
        <taxon>Bacteria</taxon>
        <taxon>Bacillati</taxon>
        <taxon>Actinomycetota</taxon>
        <taxon>Actinomycetes</taxon>
        <taxon>Pseudonocardiales</taxon>
        <taxon>Pseudonocardiaceae</taxon>
        <taxon>Pseudonocardia</taxon>
    </lineage>
</organism>
<accession>A0ABT1AEB3</accession>
<evidence type="ECO:0000313" key="3">
    <source>
        <dbReference type="EMBL" id="MCO1661184.1"/>
    </source>
</evidence>
<keyword evidence="2" id="KW-0812">Transmembrane</keyword>
<dbReference type="RefSeq" id="WP_252446690.1">
    <property type="nucleotide sequence ID" value="NZ_JAGSOV010000116.1"/>
</dbReference>
<feature type="transmembrane region" description="Helical" evidence="2">
    <location>
        <begin position="27"/>
        <end position="49"/>
    </location>
</feature>
<keyword evidence="4" id="KW-1185">Reference proteome</keyword>
<dbReference type="EMBL" id="JAGSOV010000116">
    <property type="protein sequence ID" value="MCO1661184.1"/>
    <property type="molecule type" value="Genomic_DNA"/>
</dbReference>
<evidence type="ECO:0000313" key="4">
    <source>
        <dbReference type="Proteomes" id="UP001165283"/>
    </source>
</evidence>
<keyword evidence="2" id="KW-1133">Transmembrane helix</keyword>
<proteinExistence type="predicted"/>
<evidence type="ECO:0000256" key="2">
    <source>
        <dbReference type="SAM" id="Phobius"/>
    </source>
</evidence>
<dbReference type="Proteomes" id="UP001165283">
    <property type="component" value="Unassembled WGS sequence"/>
</dbReference>
<feature type="region of interest" description="Disordered" evidence="1">
    <location>
        <begin position="1"/>
        <end position="20"/>
    </location>
</feature>
<protein>
    <submittedName>
        <fullName evidence="3">Uncharacterized protein</fullName>
    </submittedName>
</protein>
<evidence type="ECO:0000256" key="1">
    <source>
        <dbReference type="SAM" id="MobiDB-lite"/>
    </source>
</evidence>
<sequence length="51" mass="5202">MTAYDLGPTPRRGPAAPGPSLTTRPAAGAFIAMMFGLTVLVFLLGLLALSV</sequence>
<comment type="caution">
    <text evidence="3">The sequence shown here is derived from an EMBL/GenBank/DDBJ whole genome shotgun (WGS) entry which is preliminary data.</text>
</comment>
<feature type="compositionally biased region" description="Low complexity" evidence="1">
    <location>
        <begin position="7"/>
        <end position="19"/>
    </location>
</feature>
<keyword evidence="2" id="KW-0472">Membrane</keyword>
<reference evidence="3" key="1">
    <citation type="submission" date="2021-04" db="EMBL/GenBank/DDBJ databases">
        <title>Pseudonocardia sp. nov., isolated from sandy soil of mangrove forest.</title>
        <authorList>
            <person name="Zan Z."/>
            <person name="Huang R."/>
            <person name="Liu W."/>
        </authorList>
    </citation>
    <scope>NUCLEOTIDE SEQUENCE</scope>
    <source>
        <strain evidence="3">S2-4</strain>
    </source>
</reference>
<gene>
    <name evidence="3" type="ORF">KDL28_39675</name>
</gene>
<name>A0ABT1AEB3_9PSEU</name>